<keyword evidence="3" id="KW-1185">Reference proteome</keyword>
<protein>
    <submittedName>
        <fullName evidence="2">Uncharacterized protein</fullName>
    </submittedName>
</protein>
<sequence>MFPVWAGISFWKQLQNPQPQQTGKKQIGASSPCEESEGSGALEN</sequence>
<comment type="caution">
    <text evidence="2">The sequence shown here is derived from an EMBL/GenBank/DDBJ whole genome shotgun (WGS) entry which is preliminary data.</text>
</comment>
<dbReference type="EMBL" id="JYDL01000038">
    <property type="protein sequence ID" value="KRX21633.1"/>
    <property type="molecule type" value="Genomic_DNA"/>
</dbReference>
<proteinExistence type="predicted"/>
<accession>A0A0V0S4J8</accession>
<gene>
    <name evidence="2" type="ORF">T07_11894</name>
</gene>
<evidence type="ECO:0000313" key="2">
    <source>
        <dbReference type="EMBL" id="KRX21633.1"/>
    </source>
</evidence>
<dbReference type="Proteomes" id="UP000054630">
    <property type="component" value="Unassembled WGS sequence"/>
</dbReference>
<feature type="compositionally biased region" description="Polar residues" evidence="1">
    <location>
        <begin position="14"/>
        <end position="24"/>
    </location>
</feature>
<organism evidence="2 3">
    <name type="scientific">Trichinella nelsoni</name>
    <dbReference type="NCBI Taxonomy" id="6336"/>
    <lineage>
        <taxon>Eukaryota</taxon>
        <taxon>Metazoa</taxon>
        <taxon>Ecdysozoa</taxon>
        <taxon>Nematoda</taxon>
        <taxon>Enoplea</taxon>
        <taxon>Dorylaimia</taxon>
        <taxon>Trichinellida</taxon>
        <taxon>Trichinellidae</taxon>
        <taxon>Trichinella</taxon>
    </lineage>
</organism>
<evidence type="ECO:0000313" key="3">
    <source>
        <dbReference type="Proteomes" id="UP000054630"/>
    </source>
</evidence>
<dbReference type="AlphaFoldDB" id="A0A0V0S4J8"/>
<reference evidence="2 3" key="1">
    <citation type="submission" date="2015-01" db="EMBL/GenBank/DDBJ databases">
        <title>Evolution of Trichinella species and genotypes.</title>
        <authorList>
            <person name="Korhonen P.K."/>
            <person name="Edoardo P."/>
            <person name="Giuseppe L.R."/>
            <person name="Gasser R.B."/>
        </authorList>
    </citation>
    <scope>NUCLEOTIDE SEQUENCE [LARGE SCALE GENOMIC DNA]</scope>
    <source>
        <strain evidence="2">ISS37</strain>
    </source>
</reference>
<evidence type="ECO:0000256" key="1">
    <source>
        <dbReference type="SAM" id="MobiDB-lite"/>
    </source>
</evidence>
<name>A0A0V0S4J8_9BILA</name>
<feature type="region of interest" description="Disordered" evidence="1">
    <location>
        <begin position="14"/>
        <end position="44"/>
    </location>
</feature>